<organism evidence="3 4">
    <name type="scientific">Triparma laevis f. inornata</name>
    <dbReference type="NCBI Taxonomy" id="1714386"/>
    <lineage>
        <taxon>Eukaryota</taxon>
        <taxon>Sar</taxon>
        <taxon>Stramenopiles</taxon>
        <taxon>Ochrophyta</taxon>
        <taxon>Bolidophyceae</taxon>
        <taxon>Parmales</taxon>
        <taxon>Triparmaceae</taxon>
        <taxon>Triparma</taxon>
    </lineage>
</organism>
<comment type="caution">
    <text evidence="3">The sequence shown here is derived from an EMBL/GenBank/DDBJ whole genome shotgun (WGS) entry which is preliminary data.</text>
</comment>
<dbReference type="AlphaFoldDB" id="A0A9W7AK44"/>
<dbReference type="CDD" id="cd09212">
    <property type="entry name" value="PUB"/>
    <property type="match status" value="1"/>
</dbReference>
<dbReference type="Gene3D" id="1.20.58.2190">
    <property type="match status" value="1"/>
</dbReference>
<name>A0A9W7AK44_9STRA</name>
<dbReference type="SUPFAM" id="SSF143503">
    <property type="entry name" value="PUG domain-like"/>
    <property type="match status" value="1"/>
</dbReference>
<dbReference type="InterPro" id="IPR036339">
    <property type="entry name" value="PUB-like_dom_sf"/>
</dbReference>
<evidence type="ECO:0000313" key="4">
    <source>
        <dbReference type="Proteomes" id="UP001162640"/>
    </source>
</evidence>
<evidence type="ECO:0000256" key="1">
    <source>
        <dbReference type="SAM" id="MobiDB-lite"/>
    </source>
</evidence>
<dbReference type="PANTHER" id="PTHR46713:SF1">
    <property type="entry name" value="F13M7.16 PROTEIN"/>
    <property type="match status" value="1"/>
</dbReference>
<feature type="region of interest" description="Disordered" evidence="1">
    <location>
        <begin position="23"/>
        <end position="67"/>
    </location>
</feature>
<dbReference type="EMBL" id="BLQM01000195">
    <property type="protein sequence ID" value="GMH74391.1"/>
    <property type="molecule type" value="Genomic_DNA"/>
</dbReference>
<feature type="domain" description="PUB" evidence="2">
    <location>
        <begin position="335"/>
        <end position="406"/>
    </location>
</feature>
<evidence type="ECO:0000313" key="3">
    <source>
        <dbReference type="EMBL" id="GMH74391.1"/>
    </source>
</evidence>
<sequence length="439" mass="49221">MTSTPLQSAPQFYNWINNRTTAPPAAAAAMDEDSSSDSEGEDEPPTLMPPQRRMQQRRMQQRPAPTPTSYGLLLVHEGGESDLQTLSLLQHAVTPWISAYPHIKFSHISTSVTGAHQFEVTAAPTFIIFNFKTKKQHKRIVGGDPQRAHLLPDQVKALLESEVPKRMVFSSTLGTGRTTTSGGAVDPREASHSHGHHASTPNSPHGHNHNHDLQQQKIQPKHLNIQKRLRSIKEREADVRRHKREKRDAELERERLRRQIEEDKMERKAKGGYLNSRLGAEGYAPDALLKNTDGWTGSSAKKTEQVDKRPPEEILQEACEKLAMYKSGGEGGVAMGLLVLYIGNVVDNPEEIKYRGINTGSKAYTSKLKGKIGVGKLLKTLGWKRDGENENRLVLEDVNLQILRDAKRVIERRKHAFEADQQRAQEAALQKMAERAVRP</sequence>
<proteinExistence type="predicted"/>
<evidence type="ECO:0000259" key="2">
    <source>
        <dbReference type="Pfam" id="PF09409"/>
    </source>
</evidence>
<reference evidence="4" key="1">
    <citation type="journal article" date="2023" name="Commun. Biol.">
        <title>Genome analysis of Parmales, the sister group of diatoms, reveals the evolutionary specialization of diatoms from phago-mixotrophs to photoautotrophs.</title>
        <authorList>
            <person name="Ban H."/>
            <person name="Sato S."/>
            <person name="Yoshikawa S."/>
            <person name="Yamada K."/>
            <person name="Nakamura Y."/>
            <person name="Ichinomiya M."/>
            <person name="Sato N."/>
            <person name="Blanc-Mathieu R."/>
            <person name="Endo H."/>
            <person name="Kuwata A."/>
            <person name="Ogata H."/>
        </authorList>
    </citation>
    <scope>NUCLEOTIDE SEQUENCE [LARGE SCALE GENOMIC DNA]</scope>
</reference>
<dbReference type="InterPro" id="IPR018997">
    <property type="entry name" value="PUB_domain"/>
</dbReference>
<feature type="compositionally biased region" description="Low complexity" evidence="1">
    <location>
        <begin position="170"/>
        <end position="183"/>
    </location>
</feature>
<dbReference type="Pfam" id="PF09409">
    <property type="entry name" value="PUB"/>
    <property type="match status" value="1"/>
</dbReference>
<accession>A0A9W7AK44</accession>
<feature type="region of interest" description="Disordered" evidence="1">
    <location>
        <begin position="170"/>
        <end position="251"/>
    </location>
</feature>
<gene>
    <name evidence="3" type="ORF">TL16_g06452</name>
</gene>
<dbReference type="Proteomes" id="UP001162640">
    <property type="component" value="Unassembled WGS sequence"/>
</dbReference>
<feature type="compositionally biased region" description="Acidic residues" evidence="1">
    <location>
        <begin position="30"/>
        <end position="44"/>
    </location>
</feature>
<protein>
    <recommendedName>
        <fullName evidence="2">PUB domain-containing protein</fullName>
    </recommendedName>
</protein>
<dbReference type="PANTHER" id="PTHR46713">
    <property type="entry name" value="F13M7.16 PROTEIN"/>
    <property type="match status" value="1"/>
</dbReference>